<organism evidence="2 3">
    <name type="scientific">Fusobacterium phage Fnu1</name>
    <dbReference type="NCBI Taxonomy" id="2530024"/>
    <lineage>
        <taxon>Viruses</taxon>
        <taxon>Duplodnaviria</taxon>
        <taxon>Heunggongvirae</taxon>
        <taxon>Uroviricota</taxon>
        <taxon>Caudoviricetes</taxon>
        <taxon>Latrobevirus</taxon>
        <taxon>Latrobevirus FNU1</taxon>
    </lineage>
</organism>
<sequence>MEIIISAIVFIIVIGVWVLNIITPITFILWFLNLLGIFTVNRIGTILLIEIGLWFIFFLIMFYAGMKGWLPKKK</sequence>
<dbReference type="KEGG" id="vg:65071864"/>
<dbReference type="RefSeq" id="YP_010082856.1">
    <property type="nucleotide sequence ID" value="NC_055035.1"/>
</dbReference>
<name>A0A481W6C8_9CAUD</name>
<keyword evidence="1" id="KW-1133">Transmembrane helix</keyword>
<keyword evidence="1" id="KW-0812">Transmembrane</keyword>
<evidence type="ECO:0000313" key="2">
    <source>
        <dbReference type="EMBL" id="QBJ04210.1"/>
    </source>
</evidence>
<accession>A0A481W6C8</accession>
<keyword evidence="1" id="KW-0472">Membrane</keyword>
<protein>
    <submittedName>
        <fullName evidence="2">Uncharacterized protein</fullName>
    </submittedName>
</protein>
<proteinExistence type="predicted"/>
<dbReference type="EMBL" id="MK554696">
    <property type="protein sequence ID" value="QBJ04210.1"/>
    <property type="molecule type" value="Genomic_DNA"/>
</dbReference>
<dbReference type="Proteomes" id="UP000292160">
    <property type="component" value="Segment"/>
</dbReference>
<reference evidence="2 3" key="1">
    <citation type="submission" date="2019-02" db="EMBL/GenBank/DDBJ databases">
        <title>Genomic, morphological and functional characterisation of novel bacteriophage Fnu1 capable of disrupt Fusobacterium nucleatum biofilm.</title>
        <authorList>
            <person name="Kabwe M."/>
            <person name="Brown T.L."/>
            <person name="Dashper S."/>
            <person name="Speirs L."/>
            <person name="Ku H."/>
            <person name="Petrovski S."/>
            <person name="Chan H.T."/>
            <person name="Lock P."/>
            <person name="Tucci J."/>
        </authorList>
    </citation>
    <scope>NUCLEOTIDE SEQUENCE [LARGE SCALE GENOMIC DNA]</scope>
</reference>
<feature type="transmembrane region" description="Helical" evidence="1">
    <location>
        <begin position="43"/>
        <end position="64"/>
    </location>
</feature>
<evidence type="ECO:0000313" key="3">
    <source>
        <dbReference type="Proteomes" id="UP000292160"/>
    </source>
</evidence>
<dbReference type="GeneID" id="65071864"/>
<feature type="transmembrane region" description="Helical" evidence="1">
    <location>
        <begin position="7"/>
        <end position="31"/>
    </location>
</feature>
<keyword evidence="3" id="KW-1185">Reference proteome</keyword>
<evidence type="ECO:0000256" key="1">
    <source>
        <dbReference type="SAM" id="Phobius"/>
    </source>
</evidence>